<keyword evidence="1" id="KW-0472">Membrane</keyword>
<keyword evidence="3" id="KW-1185">Reference proteome</keyword>
<evidence type="ECO:0000313" key="3">
    <source>
        <dbReference type="Proteomes" id="UP000245293"/>
    </source>
</evidence>
<sequence length="114" mass="12568">MVGGVSLELILPALVLTAMGWAVPRLLFHVFPEGVKPLILLALCSTLVMLALGIVFFTVLYLAQGINWAALMQDGWGAFLLHFLRLGLISSLLWGPIMLLAVASLPKRWKEEVW</sequence>
<keyword evidence="1" id="KW-0812">Transmembrane</keyword>
<dbReference type="AlphaFoldDB" id="A0A2V1PA73"/>
<evidence type="ECO:0000313" key="2">
    <source>
        <dbReference type="EMBL" id="PWG18658.1"/>
    </source>
</evidence>
<protein>
    <submittedName>
        <fullName evidence="2">Uncharacterized protein</fullName>
    </submittedName>
</protein>
<evidence type="ECO:0000256" key="1">
    <source>
        <dbReference type="SAM" id="Phobius"/>
    </source>
</evidence>
<keyword evidence="1" id="KW-1133">Transmembrane helix</keyword>
<dbReference type="Proteomes" id="UP000245293">
    <property type="component" value="Unassembled WGS sequence"/>
</dbReference>
<accession>A0A2V1PA73</accession>
<name>A0A2V1PA73_9RHOB</name>
<proteinExistence type="predicted"/>
<dbReference type="RefSeq" id="WP_109385926.1">
    <property type="nucleotide sequence ID" value="NZ_QETF01000001.1"/>
</dbReference>
<dbReference type="EMBL" id="QETF01000001">
    <property type="protein sequence ID" value="PWG18658.1"/>
    <property type="molecule type" value="Genomic_DNA"/>
</dbReference>
<organism evidence="2 3">
    <name type="scientific">Salibaculum griseiflavum</name>
    <dbReference type="NCBI Taxonomy" id="1914409"/>
    <lineage>
        <taxon>Bacteria</taxon>
        <taxon>Pseudomonadati</taxon>
        <taxon>Pseudomonadota</taxon>
        <taxon>Alphaproteobacteria</taxon>
        <taxon>Rhodobacterales</taxon>
        <taxon>Roseobacteraceae</taxon>
        <taxon>Salibaculum</taxon>
    </lineage>
</organism>
<comment type="caution">
    <text evidence="2">The sequence shown here is derived from an EMBL/GenBank/DDBJ whole genome shotgun (WGS) entry which is preliminary data.</text>
</comment>
<gene>
    <name evidence="2" type="ORF">DFK10_01700</name>
</gene>
<feature type="transmembrane region" description="Helical" evidence="1">
    <location>
        <begin position="40"/>
        <end position="63"/>
    </location>
</feature>
<dbReference type="OrthoDB" id="7652057at2"/>
<reference evidence="3" key="1">
    <citation type="submission" date="2018-05" db="EMBL/GenBank/DDBJ databases">
        <authorList>
            <person name="Du Z."/>
            <person name="Wang X."/>
        </authorList>
    </citation>
    <scope>NUCLEOTIDE SEQUENCE [LARGE SCALE GENOMIC DNA]</scope>
    <source>
        <strain evidence="3">WDS4C29</strain>
    </source>
</reference>
<feature type="transmembrane region" description="Helical" evidence="1">
    <location>
        <begin position="83"/>
        <end position="105"/>
    </location>
</feature>
<feature type="transmembrane region" description="Helical" evidence="1">
    <location>
        <begin position="6"/>
        <end position="28"/>
    </location>
</feature>